<evidence type="ECO:0000313" key="1">
    <source>
        <dbReference type="EMBL" id="OIS90431.1"/>
    </source>
</evidence>
<comment type="caution">
    <text evidence="1">The sequence shown here is derived from an EMBL/GenBank/DDBJ whole genome shotgun (WGS) entry which is preliminary data.</text>
</comment>
<sequence length="76" mass="9202">MKLKLEHFQQKCEAVLRRIMRKNKEIDRFLDSAGIRPDLERFRFSLNRMRFPNQFCSDSLMLAGWRPALDDRTDIE</sequence>
<evidence type="ECO:0000313" key="2">
    <source>
        <dbReference type="Proteomes" id="UP000182985"/>
    </source>
</evidence>
<protein>
    <submittedName>
        <fullName evidence="1">Uncharacterized protein</fullName>
    </submittedName>
</protein>
<keyword evidence="2" id="KW-1185">Reference proteome</keyword>
<dbReference type="AlphaFoldDB" id="A0A1J6HQH3"/>
<proteinExistence type="predicted"/>
<organism evidence="1 2">
    <name type="scientific">Brucella cytisi</name>
    <dbReference type="NCBI Taxonomy" id="407152"/>
    <lineage>
        <taxon>Bacteria</taxon>
        <taxon>Pseudomonadati</taxon>
        <taxon>Pseudomonadota</taxon>
        <taxon>Alphaproteobacteria</taxon>
        <taxon>Hyphomicrobiales</taxon>
        <taxon>Brucellaceae</taxon>
        <taxon>Brucella/Ochrobactrum group</taxon>
        <taxon>Brucella</taxon>
    </lineage>
</organism>
<gene>
    <name evidence="1" type="ORF">BLA27_26700</name>
</gene>
<dbReference type="EMBL" id="MOEC01000052">
    <property type="protein sequence ID" value="OIS90431.1"/>
    <property type="molecule type" value="Genomic_DNA"/>
</dbReference>
<reference evidence="1 2" key="1">
    <citation type="submission" date="2016-10" db="EMBL/GenBank/DDBJ databases">
        <title>The Draft Genome Sequence of the Potato Rhizosphere Bacteria Ochrobactrum sp. IPA7.2.</title>
        <authorList>
            <person name="Gogoleva N.E."/>
            <person name="Khlopko Y.A."/>
            <person name="Burygin G.L."/>
            <person name="Plotnikov A.O."/>
        </authorList>
    </citation>
    <scope>NUCLEOTIDE SEQUENCE [LARGE SCALE GENOMIC DNA]</scope>
    <source>
        <strain evidence="1 2">IPA7.2</strain>
    </source>
</reference>
<accession>A0A1J6HQH3</accession>
<name>A0A1J6HQH3_9HYPH</name>
<dbReference type="Proteomes" id="UP000182985">
    <property type="component" value="Unassembled WGS sequence"/>
</dbReference>